<dbReference type="SFLD" id="SFLDS00032">
    <property type="entry name" value="Radical_SAM_3-amino-3-carboxyp"/>
    <property type="match status" value="1"/>
</dbReference>
<keyword evidence="7 8" id="KW-0411">Iron-sulfur</keyword>
<dbReference type="Gene3D" id="3.40.50.11860">
    <property type="entry name" value="Diphthamide synthesis DPH1/DPH2 domain 3"/>
    <property type="match status" value="1"/>
</dbReference>
<dbReference type="PANTHER" id="PTHR10762">
    <property type="entry name" value="DIPHTHAMIDE BIOSYNTHESIS PROTEIN"/>
    <property type="match status" value="1"/>
</dbReference>
<keyword evidence="5 8" id="KW-0479">Metal-binding</keyword>
<dbReference type="SFLD" id="SFLDF00408">
    <property type="entry name" value="Diphthamide_biosynthesis_famil"/>
    <property type="match status" value="1"/>
</dbReference>
<evidence type="ECO:0000256" key="2">
    <source>
        <dbReference type="ARBA" id="ARBA00005156"/>
    </source>
</evidence>
<dbReference type="AlphaFoldDB" id="A0AAV1UZ36"/>
<evidence type="ECO:0000256" key="5">
    <source>
        <dbReference type="ARBA" id="ARBA00022723"/>
    </source>
</evidence>
<evidence type="ECO:0000313" key="11">
    <source>
        <dbReference type="Proteomes" id="UP001162060"/>
    </source>
</evidence>
<dbReference type="GO" id="GO:0051536">
    <property type="term" value="F:iron-sulfur cluster binding"/>
    <property type="evidence" value="ECO:0007669"/>
    <property type="project" value="UniProtKB-KW"/>
</dbReference>
<dbReference type="Pfam" id="PF01866">
    <property type="entry name" value="Diphthamide_syn"/>
    <property type="match status" value="1"/>
</dbReference>
<evidence type="ECO:0000256" key="9">
    <source>
        <dbReference type="SAM" id="MobiDB-lite"/>
    </source>
</evidence>
<dbReference type="NCBIfam" id="TIGR00322">
    <property type="entry name" value="diphth2_R"/>
    <property type="match status" value="1"/>
</dbReference>
<evidence type="ECO:0000256" key="6">
    <source>
        <dbReference type="ARBA" id="ARBA00023004"/>
    </source>
</evidence>
<comment type="caution">
    <text evidence="10">The sequence shown here is derived from an EMBL/GenBank/DDBJ whole genome shotgun (WGS) entry which is preliminary data.</text>
</comment>
<dbReference type="GO" id="GO:0090560">
    <property type="term" value="F:2-(3-amino-3-carboxypropyl)histidine synthase activity"/>
    <property type="evidence" value="ECO:0007669"/>
    <property type="project" value="InterPro"/>
</dbReference>
<dbReference type="PANTHER" id="PTHR10762:SF2">
    <property type="entry name" value="2-(3-AMINO-3-CARBOXYPROPYL)HISTIDINE SYNTHASE SUBUNIT 2"/>
    <property type="match status" value="1"/>
</dbReference>
<proteinExistence type="inferred from homology"/>
<name>A0AAV1UZ36_9STRA</name>
<protein>
    <recommendedName>
        <fullName evidence="4 8">2-(3-amino-3-carboxypropyl)histidine synthase subunit 2</fullName>
    </recommendedName>
</protein>
<dbReference type="SFLD" id="SFLDG01121">
    <property type="entry name" value="Diphthamide_biosynthesis"/>
    <property type="match status" value="1"/>
</dbReference>
<comment type="similarity">
    <text evidence="3 8">Belongs to the DPH1/DPH2 family. DPH2 subfamily.</text>
</comment>
<evidence type="ECO:0000256" key="1">
    <source>
        <dbReference type="ARBA" id="ARBA00001966"/>
    </source>
</evidence>
<organism evidence="10 11">
    <name type="scientific">Peronospora matthiolae</name>
    <dbReference type="NCBI Taxonomy" id="2874970"/>
    <lineage>
        <taxon>Eukaryota</taxon>
        <taxon>Sar</taxon>
        <taxon>Stramenopiles</taxon>
        <taxon>Oomycota</taxon>
        <taxon>Peronosporomycetes</taxon>
        <taxon>Peronosporales</taxon>
        <taxon>Peronosporaceae</taxon>
        <taxon>Peronospora</taxon>
    </lineage>
</organism>
<feature type="region of interest" description="Disordered" evidence="9">
    <location>
        <begin position="495"/>
        <end position="522"/>
    </location>
</feature>
<dbReference type="InterPro" id="IPR016435">
    <property type="entry name" value="DPH1/DPH2"/>
</dbReference>
<keyword evidence="6 8" id="KW-0408">Iron</keyword>
<accession>A0AAV1UZ36</accession>
<comment type="function">
    <text evidence="8">Required for the first step of diphthamide biosynthesis, a post-translational modification of histidine which occurs in elongation factor 2. DPH1 and DPH2 transfer a 3-amino-3-carboxypropyl (ACP) group from S-adenosyl-L-methionine (SAM) to a histidine residue, the reaction is assisted by a reduction system comprising DPH3 and a NADH-dependent reductase. Facilitates the reduction of the catalytic iron-sulfur cluster found in the DPH1 subunit.</text>
</comment>
<dbReference type="InterPro" id="IPR042265">
    <property type="entry name" value="DPH1/DPH2_3"/>
</dbReference>
<sequence length="522" mass="58144">MTVALAFESDDGSRVIETQLQVHESDGVRVQDRDFRDYYDVARTVEQLHRGGYRKIALQFPDSLLPDAPQVQKELKDRLNGQWERVFVLGDTSYGSCCVDEVAAQHLVADCIVHYGRSCLSTTTKIPVIYVFGNAPIQVDECVEQLSERVAAVDVKKMLVLLYEPRYHHASCAVFERLKEKVDGRKLVFGIMKTFYDPTEEVEDVETSNEGEQSSLSVLHIGGQDIVVDSETAEVTSETFAVLYIGTESAHLTSILMRHSTVDCFSYNPETMSTRKEGATVNRALMRRFFLVQQAKEAQIYGILMGTLGVNKYLDVVHGVQKLIKKSGRKSYLFVVGKVNVPKLANYAEIDAFVLVACQQNTLMDSKEFYKPIVTPYELQLALSPTDVWDGQYKMDFREVIPALEHTARSVEQVFGGGAADDVDKPFFSLVSGTYKASSRSTAANREATVHALTASAEELDASSALQVKDERKELSTYRSEAGDYLTTREYQGLDPRIGQTPAHAATEGSTGIARGYTHEIE</sequence>
<evidence type="ECO:0000313" key="10">
    <source>
        <dbReference type="EMBL" id="CAK7938488.1"/>
    </source>
</evidence>
<dbReference type="EMBL" id="CAKLBY020000231">
    <property type="protein sequence ID" value="CAK7938488.1"/>
    <property type="molecule type" value="Genomic_DNA"/>
</dbReference>
<dbReference type="FunFam" id="3.40.50.11840:FF:000002">
    <property type="entry name" value="2-(3-amino-3-carboxypropyl)histidine synthase subunit 2"/>
    <property type="match status" value="1"/>
</dbReference>
<evidence type="ECO:0000256" key="7">
    <source>
        <dbReference type="ARBA" id="ARBA00023014"/>
    </source>
</evidence>
<dbReference type="Gene3D" id="3.40.50.11840">
    <property type="entry name" value="Diphthamide synthesis DPH1/DPH2 domain 1"/>
    <property type="match status" value="1"/>
</dbReference>
<dbReference type="GO" id="GO:0017183">
    <property type="term" value="P:protein histidyl modification to diphthamide"/>
    <property type="evidence" value="ECO:0007669"/>
    <property type="project" value="InterPro"/>
</dbReference>
<gene>
    <name evidence="10" type="ORF">PM001_LOCUS23638</name>
</gene>
<comment type="cofactor">
    <cofactor evidence="1">
        <name>[4Fe-4S] cluster</name>
        <dbReference type="ChEBI" id="CHEBI:49883"/>
    </cofactor>
</comment>
<evidence type="ECO:0000256" key="3">
    <source>
        <dbReference type="ARBA" id="ARBA00006179"/>
    </source>
</evidence>
<reference evidence="10" key="1">
    <citation type="submission" date="2024-01" db="EMBL/GenBank/DDBJ databases">
        <authorList>
            <person name="Webb A."/>
        </authorList>
    </citation>
    <scope>NUCLEOTIDE SEQUENCE</scope>
    <source>
        <strain evidence="10">Pm1</strain>
    </source>
</reference>
<dbReference type="InterPro" id="IPR042263">
    <property type="entry name" value="DPH1/DPH2_1"/>
</dbReference>
<dbReference type="Proteomes" id="UP001162060">
    <property type="component" value="Unassembled WGS sequence"/>
</dbReference>
<dbReference type="FunFam" id="3.40.50.11860:FF:000001">
    <property type="entry name" value="2-(3-amino-3-carboxypropyl)histidine synthase subunit 2"/>
    <property type="match status" value="1"/>
</dbReference>
<dbReference type="InterPro" id="IPR010014">
    <property type="entry name" value="DHP2"/>
</dbReference>
<evidence type="ECO:0000256" key="4">
    <source>
        <dbReference type="ARBA" id="ARBA00021914"/>
    </source>
</evidence>
<dbReference type="NCBIfam" id="TIGR00272">
    <property type="entry name" value="DPH2"/>
    <property type="match status" value="1"/>
</dbReference>
<comment type="pathway">
    <text evidence="2 8">Protein modification; peptidyl-diphthamide biosynthesis.</text>
</comment>
<dbReference type="GO" id="GO:0046872">
    <property type="term" value="F:metal ion binding"/>
    <property type="evidence" value="ECO:0007669"/>
    <property type="project" value="UniProtKB-KW"/>
</dbReference>
<evidence type="ECO:0000256" key="8">
    <source>
        <dbReference type="RuleBase" id="RU364133"/>
    </source>
</evidence>